<dbReference type="RefSeq" id="WP_258542036.1">
    <property type="nucleotide sequence ID" value="NZ_OU015584.1"/>
</dbReference>
<evidence type="ECO:0000313" key="2">
    <source>
        <dbReference type="EMBL" id="CAG5082213.1"/>
    </source>
</evidence>
<keyword evidence="3" id="KW-1185">Reference proteome</keyword>
<name>A0A916NH62_9FLAO</name>
<reference evidence="2" key="1">
    <citation type="submission" date="2021-04" db="EMBL/GenBank/DDBJ databases">
        <authorList>
            <person name="Rodrigo-Torres L."/>
            <person name="Arahal R. D."/>
            <person name="Lucena T."/>
        </authorList>
    </citation>
    <scope>NUCLEOTIDE SEQUENCE</scope>
    <source>
        <strain evidence="2">AS29M-1</strain>
    </source>
</reference>
<feature type="region of interest" description="Disordered" evidence="1">
    <location>
        <begin position="323"/>
        <end position="342"/>
    </location>
</feature>
<gene>
    <name evidence="2" type="ORF">CRYO30217_01842</name>
</gene>
<dbReference type="Gene3D" id="2.180.10.10">
    <property type="entry name" value="RHS repeat-associated core"/>
    <property type="match status" value="1"/>
</dbReference>
<proteinExistence type="predicted"/>
<dbReference type="KEGG" id="ptan:CRYO30217_01842"/>
<accession>A0A916NH62</accession>
<organism evidence="2 3">
    <name type="scientific">Parvicella tangerina</name>
    <dbReference type="NCBI Taxonomy" id="2829795"/>
    <lineage>
        <taxon>Bacteria</taxon>
        <taxon>Pseudomonadati</taxon>
        <taxon>Bacteroidota</taxon>
        <taxon>Flavobacteriia</taxon>
        <taxon>Flavobacteriales</taxon>
        <taxon>Parvicellaceae</taxon>
        <taxon>Parvicella</taxon>
    </lineage>
</organism>
<protein>
    <submittedName>
        <fullName evidence="2">Uncharacterized protein</fullName>
    </submittedName>
</protein>
<evidence type="ECO:0000256" key="1">
    <source>
        <dbReference type="SAM" id="MobiDB-lite"/>
    </source>
</evidence>
<sequence length="342" mass="38703">MRKLALIISLSLSYFGFGQDYPNPFEEIGKDVEILSLSNGEYDEFFPNDTIRRIGTVMFNTIEMKIDCFVSEEILKSEAMPEGYLVSRWLSPDPLAHKYPEISPYNFVGNMPIAAIDPTGKIFVMYFKAVDNNGDKIKVKVTFDGETINMYNEKSGEFLGVYESGTNEFVDAVVTSYNYFVDNGADVDNMFQTIAKDKENEVTIEETNKATGVQFDPRNNTISWSPEWGLDIKLGADSPYNESGEYIEGNQSPAIGLFNEVAGAYVTLYLDSNPEKKKELGIEDLMDEEEWHIDKENEAIDILNSKGYNETKRYDEYCHGCFDRKMSGPTSTTSKKEANKSE</sequence>
<evidence type="ECO:0000313" key="3">
    <source>
        <dbReference type="Proteomes" id="UP000683507"/>
    </source>
</evidence>
<dbReference type="EMBL" id="OU015584">
    <property type="protein sequence ID" value="CAG5082213.1"/>
    <property type="molecule type" value="Genomic_DNA"/>
</dbReference>
<dbReference type="Proteomes" id="UP000683507">
    <property type="component" value="Chromosome"/>
</dbReference>
<dbReference type="AlphaFoldDB" id="A0A916NH62"/>